<reference evidence="3" key="1">
    <citation type="submission" date="2009-05" db="EMBL/GenBank/DDBJ databases">
        <title>The genome sequence of Ajellomyces capsulatus strain H143.</title>
        <authorList>
            <person name="Champion M."/>
            <person name="Cuomo C.A."/>
            <person name="Ma L.-J."/>
            <person name="Henn M.R."/>
            <person name="Sil A."/>
            <person name="Goldman B."/>
            <person name="Young S.K."/>
            <person name="Kodira C.D."/>
            <person name="Zeng Q."/>
            <person name="Koehrsen M."/>
            <person name="Alvarado L."/>
            <person name="Berlin A.M."/>
            <person name="Borenstein D."/>
            <person name="Chen Z."/>
            <person name="Engels R."/>
            <person name="Freedman E."/>
            <person name="Gellesch M."/>
            <person name="Goldberg J."/>
            <person name="Griggs A."/>
            <person name="Gujja S."/>
            <person name="Heiman D.I."/>
            <person name="Hepburn T.A."/>
            <person name="Howarth C."/>
            <person name="Jen D."/>
            <person name="Larson L."/>
            <person name="Lewis B."/>
            <person name="Mehta T."/>
            <person name="Park D."/>
            <person name="Pearson M."/>
            <person name="Roberts A."/>
            <person name="Saif S."/>
            <person name="Shea T.D."/>
            <person name="Shenoy N."/>
            <person name="Sisk P."/>
            <person name="Stolte C."/>
            <person name="Sykes S."/>
            <person name="Walk T."/>
            <person name="White J."/>
            <person name="Yandava C."/>
            <person name="Klein B."/>
            <person name="McEwen J.G."/>
            <person name="Puccia R."/>
            <person name="Goldman G.H."/>
            <person name="Felipe M.S."/>
            <person name="Nino-Vega G."/>
            <person name="San-Blas G."/>
            <person name="Taylor J.W."/>
            <person name="Mendoza L."/>
            <person name="Galagan J.E."/>
            <person name="Nusbaum C."/>
            <person name="Birren B.W."/>
        </authorList>
    </citation>
    <scope>NUCLEOTIDE SEQUENCE [LARGE SCALE GENOMIC DNA]</scope>
    <source>
        <strain evidence="3">H143</strain>
    </source>
</reference>
<dbReference type="VEuPathDB" id="FungiDB:HCDG_03943"/>
<feature type="region of interest" description="Disordered" evidence="1">
    <location>
        <begin position="1"/>
        <end position="170"/>
    </location>
</feature>
<dbReference type="EMBL" id="GG692422">
    <property type="protein sequence ID" value="EER42484.1"/>
    <property type="molecule type" value="Genomic_DNA"/>
</dbReference>
<dbReference type="OMA" id="NTCEQPI"/>
<evidence type="ECO:0000313" key="3">
    <source>
        <dbReference type="Proteomes" id="UP000002624"/>
    </source>
</evidence>
<dbReference type="STRING" id="544712.C6HB61"/>
<feature type="compositionally biased region" description="Basic residues" evidence="1">
    <location>
        <begin position="49"/>
        <end position="66"/>
    </location>
</feature>
<protein>
    <submittedName>
        <fullName evidence="2">Uncharacterized protein</fullName>
    </submittedName>
</protein>
<dbReference type="HOGENOM" id="CLU_1214475_0_0_1"/>
<accession>C6HB61</accession>
<proteinExistence type="predicted"/>
<feature type="compositionally biased region" description="Low complexity" evidence="1">
    <location>
        <begin position="75"/>
        <end position="93"/>
    </location>
</feature>
<feature type="compositionally biased region" description="Polar residues" evidence="1">
    <location>
        <begin position="1"/>
        <end position="14"/>
    </location>
</feature>
<name>C6HB61_AJECH</name>
<sequence>MRTRSQPISPNGFQSLEIAPRRRKAQTTATASRATKVTKPAAEASAKVEKKKPGKRGPKKTSKKTASKSNESLNSADSSSDAPAPVSTDAASVNAPNNGVKDIATNQEPVEQSITDKCEQSPFSSTSPLITATPVDVGSHPMDTAIPSSNPSPQVGSQDEHRQPPSAECLSRITVCPLPQNSTQRHSGSPIPQTNVACSSSITTLNPPIDNRQEASSNGPHIVLPLLL</sequence>
<feature type="compositionally biased region" description="Polar residues" evidence="1">
    <location>
        <begin position="120"/>
        <end position="130"/>
    </location>
</feature>
<evidence type="ECO:0000256" key="1">
    <source>
        <dbReference type="SAM" id="MobiDB-lite"/>
    </source>
</evidence>
<dbReference type="AlphaFoldDB" id="C6HB61"/>
<feature type="compositionally biased region" description="Polar residues" evidence="1">
    <location>
        <begin position="146"/>
        <end position="157"/>
    </location>
</feature>
<organism evidence="2 3">
    <name type="scientific">Ajellomyces capsulatus (strain H143)</name>
    <name type="common">Darling's disease fungus</name>
    <name type="synonym">Histoplasma capsulatum</name>
    <dbReference type="NCBI Taxonomy" id="544712"/>
    <lineage>
        <taxon>Eukaryota</taxon>
        <taxon>Fungi</taxon>
        <taxon>Dikarya</taxon>
        <taxon>Ascomycota</taxon>
        <taxon>Pezizomycotina</taxon>
        <taxon>Eurotiomycetes</taxon>
        <taxon>Eurotiomycetidae</taxon>
        <taxon>Onygenales</taxon>
        <taxon>Ajellomycetaceae</taxon>
        <taxon>Histoplasma</taxon>
    </lineage>
</organism>
<feature type="compositionally biased region" description="Polar residues" evidence="1">
    <location>
        <begin position="26"/>
        <end position="35"/>
    </location>
</feature>
<feature type="compositionally biased region" description="Polar residues" evidence="1">
    <location>
        <begin position="104"/>
        <end position="113"/>
    </location>
</feature>
<gene>
    <name evidence="2" type="ORF">HCDG_03943</name>
</gene>
<evidence type="ECO:0000313" key="2">
    <source>
        <dbReference type="EMBL" id="EER42484.1"/>
    </source>
</evidence>
<dbReference type="Proteomes" id="UP000002624">
    <property type="component" value="Unassembled WGS sequence"/>
</dbReference>